<reference evidence="3" key="6">
    <citation type="submission" date="2023-08" db="EMBL/GenBank/DDBJ databases">
        <title>Vibrio cholerae Outbreaks in Tanzania Exemplify Founder Flush: Simultaneous Increases in Population Size and Genetic Diversity.</title>
        <authorList>
            <person name="Debes A.K."/>
            <person name="Mohammed A."/>
            <person name="Maseke I."/>
            <person name="Almeida M."/>
            <person name="Li S."/>
            <person name="Matimba H."/>
            <person name="Joachim A."/>
            <person name="Mizinduko M."/>
            <person name="Nyanga S."/>
            <person name="Kelly M."/>
            <person name="Kachwamba Y."/>
            <person name="Schaffer A.M."/>
            <person name="Nyanga A.S."/>
            <person name="Mghamba J."/>
            <person name="Mosha F.S."/>
            <person name="Sack D.A."/>
            <person name="Stine O.C."/>
        </authorList>
    </citation>
    <scope>NUCLEOTIDE SEQUENCE</scope>
    <source>
        <strain evidence="3">TDS0091212</strain>
    </source>
</reference>
<proteinExistence type="predicted"/>
<sequence>MALIENLKEEQKLAMKAKDKPRLGAIRLVLAAIKQREVDEQITLSDDDIVAVLTKMVKQRRDSVSQYEAAGRQDLADAEKAEITVLEEFMPQPLSDDEVKALIDSAITESAAAGMQDMGKVMAVLKPHIQGRADMGKVSGLVRAKLA</sequence>
<dbReference type="InterPro" id="IPR003789">
    <property type="entry name" value="Asn/Gln_tRNA_amidoTrase-B-like"/>
</dbReference>
<dbReference type="PANTHER" id="PTHR28055:SF1">
    <property type="entry name" value="ALTERED INHERITANCE OF MITOCHONDRIA PROTEIN 41, MITOCHONDRIAL"/>
    <property type="match status" value="1"/>
</dbReference>
<dbReference type="Proteomes" id="UP000471242">
    <property type="component" value="Unassembled WGS sequence"/>
</dbReference>
<dbReference type="KEGG" id="vcq:EN18_19565"/>
<evidence type="ECO:0000313" key="5">
    <source>
        <dbReference type="EMBL" id="TQP16106.1"/>
    </source>
</evidence>
<evidence type="ECO:0000313" key="7">
    <source>
        <dbReference type="Proteomes" id="UP000041770"/>
    </source>
</evidence>
<reference evidence="4 11" key="2">
    <citation type="submission" date="2018-09" db="EMBL/GenBank/DDBJ databases">
        <title>Genomic epidemiology reveals two lineages of Vibrio cholerae that can cause global cholera epidemics despite absence of cholera toxin gene.</title>
        <authorList>
            <person name="Wang H."/>
            <person name="Zen W."/>
            <person name="Yu H."/>
            <person name="Zhang W."/>
            <person name="Pan J."/>
            <person name="Yang C."/>
            <person name="Cui Y."/>
        </authorList>
    </citation>
    <scope>NUCLEOTIDE SEQUENCE [LARGE SCALE GENOMIC DNA]</scope>
    <source>
        <strain evidence="4 11">00-1_S85</strain>
    </source>
</reference>
<dbReference type="InterPro" id="IPR023168">
    <property type="entry name" value="GatB_Yqey_C_2"/>
</dbReference>
<evidence type="ECO:0000313" key="1">
    <source>
        <dbReference type="EMBL" id="CSC14409.1"/>
    </source>
</evidence>
<dbReference type="PANTHER" id="PTHR28055">
    <property type="entry name" value="ALTERED INHERITANCE OF MITOCHONDRIA PROTEIN 41, MITOCHONDRIAL"/>
    <property type="match status" value="1"/>
</dbReference>
<dbReference type="InterPro" id="IPR019004">
    <property type="entry name" value="YqeY/Aim41"/>
</dbReference>
<evidence type="ECO:0000313" key="2">
    <source>
        <dbReference type="EMBL" id="CSC63926.1"/>
    </source>
</evidence>
<dbReference type="SUPFAM" id="SSF89095">
    <property type="entry name" value="GatB/YqeY motif"/>
    <property type="match status" value="1"/>
</dbReference>
<dbReference type="Proteomes" id="UP000041770">
    <property type="component" value="Unassembled WGS sequence"/>
</dbReference>
<dbReference type="EMBL" id="CWQY01000010">
    <property type="protein sequence ID" value="CSC63926.1"/>
    <property type="molecule type" value="Genomic_DNA"/>
</dbReference>
<dbReference type="Gene3D" id="1.10.1510.10">
    <property type="entry name" value="Uncharacterised protein YqeY/AIM41 PF09424, N-terminal domain"/>
    <property type="match status" value="1"/>
</dbReference>
<evidence type="ECO:0000313" key="3">
    <source>
        <dbReference type="EMBL" id="MBS7674587.1"/>
    </source>
</evidence>
<evidence type="ECO:0000313" key="10">
    <source>
        <dbReference type="Proteomes" id="UP000323583"/>
    </source>
</evidence>
<name>A0A085TAF4_VIBCL</name>
<dbReference type="GeneID" id="69720724"/>
<dbReference type="Pfam" id="PF09424">
    <property type="entry name" value="YqeY"/>
    <property type="match status" value="1"/>
</dbReference>
<dbReference type="KEGG" id="vcx:VAA049_3175"/>
<dbReference type="GO" id="GO:0016884">
    <property type="term" value="F:carbon-nitrogen ligase activity, with glutamine as amido-N-donor"/>
    <property type="evidence" value="ECO:0007669"/>
    <property type="project" value="InterPro"/>
</dbReference>
<protein>
    <submittedName>
        <fullName evidence="4">GatB/YqeY domain-containing protein</fullName>
    </submittedName>
    <submittedName>
        <fullName evidence="1">Transamidase GatB domain protein</fullName>
    </submittedName>
</protein>
<reference evidence="3" key="5">
    <citation type="submission" date="2021-05" db="EMBL/GenBank/DDBJ databases">
        <authorList>
            <person name="Stine C."/>
        </authorList>
    </citation>
    <scope>NUCLEOTIDE SEQUENCE</scope>
    <source>
        <strain evidence="3">TDS0091212</strain>
    </source>
</reference>
<dbReference type="Proteomes" id="UP000046067">
    <property type="component" value="Unassembled WGS sequence"/>
</dbReference>
<dbReference type="OMA" id="AMGAVMK"/>
<evidence type="ECO:0000313" key="6">
    <source>
        <dbReference type="EMBL" id="TXY93222.1"/>
    </source>
</evidence>
<dbReference type="EMBL" id="VSGZ01000028">
    <property type="protein sequence ID" value="TXY93222.1"/>
    <property type="molecule type" value="Genomic_DNA"/>
</dbReference>
<dbReference type="Proteomes" id="UP000323583">
    <property type="component" value="Unassembled WGS sequence"/>
</dbReference>
<gene>
    <name evidence="1" type="primary">yqeY</name>
    <name evidence="4" type="ORF">D6U24_12345</name>
    <name evidence="2" type="ORF">ERS013200_01887</name>
    <name evidence="1" type="ORF">ERS013201_01877</name>
    <name evidence="5" type="ORF">FLM02_06155</name>
    <name evidence="6" type="ORF">FXE67_05345</name>
    <name evidence="3" type="ORF">KIN13_14245</name>
</gene>
<evidence type="ECO:0000313" key="4">
    <source>
        <dbReference type="EMBL" id="MVD24147.1"/>
    </source>
</evidence>
<reference evidence="6 10" key="3">
    <citation type="submission" date="2019-06" db="EMBL/GenBank/DDBJ databases">
        <title>Vibrio cholerae phylogeny based on whole-genome sequencing reveals genetic diversity and population strucutre.</title>
        <authorList>
            <person name="Zhiqiu Y."/>
            <person name="Bin L."/>
            <person name="Lingyan J."/>
        </authorList>
    </citation>
    <scope>NUCLEOTIDE SEQUENCE [LARGE SCALE GENOMIC DNA]</scope>
    <source>
        <strain evidence="6 10">N2768</strain>
    </source>
</reference>
<dbReference type="Proteomes" id="UP001196338">
    <property type="component" value="Unassembled WGS sequence"/>
</dbReference>
<evidence type="ECO:0000313" key="11">
    <source>
        <dbReference type="Proteomes" id="UP000471242"/>
    </source>
</evidence>
<dbReference type="Gene3D" id="1.10.10.410">
    <property type="match status" value="1"/>
</dbReference>
<accession>A0A085TAF4</accession>
<dbReference type="EMBL" id="QZRB01000017">
    <property type="protein sequence ID" value="MVD24147.1"/>
    <property type="molecule type" value="Genomic_DNA"/>
</dbReference>
<organism evidence="4 11">
    <name type="scientific">Vibrio cholerae</name>
    <dbReference type="NCBI Taxonomy" id="666"/>
    <lineage>
        <taxon>Bacteria</taxon>
        <taxon>Pseudomonadati</taxon>
        <taxon>Pseudomonadota</taxon>
        <taxon>Gammaproteobacteria</taxon>
        <taxon>Vibrionales</taxon>
        <taxon>Vibrionaceae</taxon>
        <taxon>Vibrio</taxon>
    </lineage>
</organism>
<evidence type="ECO:0000313" key="9">
    <source>
        <dbReference type="Proteomes" id="UP000319979"/>
    </source>
</evidence>
<dbReference type="InterPro" id="IPR042184">
    <property type="entry name" value="YqeY/Aim41_N"/>
</dbReference>
<dbReference type="EMBL" id="JAHBND010000569">
    <property type="protein sequence ID" value="MBS7674587.1"/>
    <property type="molecule type" value="Genomic_DNA"/>
</dbReference>
<reference evidence="5 9" key="4">
    <citation type="submission" date="2019-07" db="EMBL/GenBank/DDBJ databases">
        <title>Phenotypic and genotypic antimicrobial resistance traits of Vibrio cholerae non-O1/non-O139 isolated from a large Austrian lake frequently associated with cases of infection.</title>
        <authorList>
            <person name="Lepuschitz S."/>
            <person name="Baron S."/>
            <person name="Larvor E."/>
            <person name="Granier S."/>
            <person name="Pretzer C."/>
            <person name="Mach R.L."/>
            <person name="Farnleitner A.H."/>
            <person name="Ruppitsch W."/>
            <person name="Pleininger S."/>
            <person name="Indra A."/>
            <person name="Kirschner A.K.T."/>
        </authorList>
    </citation>
    <scope>NUCLEOTIDE SEQUENCE [LARGE SCALE GENOMIC DNA]</scope>
    <source>
        <strain evidence="5 9">A12JL36W90</strain>
    </source>
</reference>
<dbReference type="EMBL" id="CWQJ01000010">
    <property type="protein sequence ID" value="CSC14409.1"/>
    <property type="molecule type" value="Genomic_DNA"/>
</dbReference>
<dbReference type="KEGG" id="vcz:VAB027_3330"/>
<dbReference type="RefSeq" id="WP_001173892.1">
    <property type="nucleotide sequence ID" value="NZ_AP018677.1"/>
</dbReference>
<dbReference type="EMBL" id="VIOS01000014">
    <property type="protein sequence ID" value="TQP16106.1"/>
    <property type="molecule type" value="Genomic_DNA"/>
</dbReference>
<evidence type="ECO:0000313" key="8">
    <source>
        <dbReference type="Proteomes" id="UP000046067"/>
    </source>
</evidence>
<dbReference type="AlphaFoldDB" id="A0A085TAF4"/>
<reference evidence="7 8" key="1">
    <citation type="submission" date="2015-07" db="EMBL/GenBank/DDBJ databases">
        <authorList>
            <consortium name="Pathogen Informatics"/>
        </authorList>
    </citation>
    <scope>NUCLEOTIDE SEQUENCE [LARGE SCALE GENOMIC DNA]</scope>
    <source>
        <strain evidence="2 7">A316</strain>
        <strain evidence="1 8">A325</strain>
    </source>
</reference>
<dbReference type="Proteomes" id="UP000319979">
    <property type="component" value="Unassembled WGS sequence"/>
</dbReference>